<dbReference type="Proteomes" id="UP000005088">
    <property type="component" value="Unassembled WGS sequence"/>
</dbReference>
<name>A0A9P2M2V5_MYCTX</name>
<feature type="non-terminal residue" evidence="2">
    <location>
        <position position="1"/>
    </location>
</feature>
<feature type="compositionally biased region" description="Low complexity" evidence="1">
    <location>
        <begin position="1"/>
        <end position="17"/>
    </location>
</feature>
<evidence type="ECO:0000313" key="3">
    <source>
        <dbReference type="Proteomes" id="UP000005088"/>
    </source>
</evidence>
<dbReference type="AlphaFoldDB" id="A0A9P2M2V5"/>
<gene>
    <name evidence="2" type="ORF">TBOG_01046</name>
</gene>
<organism evidence="2 3">
    <name type="scientific">Mycobacterium tuberculosis variant africanum K85</name>
    <dbReference type="NCBI Taxonomy" id="611304"/>
    <lineage>
        <taxon>Bacteria</taxon>
        <taxon>Bacillati</taxon>
        <taxon>Actinomycetota</taxon>
        <taxon>Actinomycetes</taxon>
        <taxon>Mycobacteriales</taxon>
        <taxon>Mycobacteriaceae</taxon>
        <taxon>Mycobacterium</taxon>
        <taxon>Mycobacterium tuberculosis complex</taxon>
    </lineage>
</organism>
<evidence type="ECO:0000313" key="2">
    <source>
        <dbReference type="EMBL" id="EFD42211.2"/>
    </source>
</evidence>
<accession>A0A9P2M2V5</accession>
<reference evidence="3" key="1">
    <citation type="submission" date="2009-03" db="EMBL/GenBank/DDBJ databases">
        <title>The Genome Sequence of Mycobacterium africanum strain K85 (originally listed here as Mycobacterium tuberculosis).</title>
        <authorList>
            <consortium name="The Broad Institute Genome Sequencing Platform"/>
            <person name="Small P."/>
            <person name="Gagneaux S."/>
            <person name="Hopewell P."/>
            <person name="Young S.K."/>
            <person name="Kodira C.D."/>
            <person name="Zeng Q."/>
            <person name="Koehrsen M."/>
            <person name="Alvarado L."/>
            <person name="Berlin A."/>
            <person name="Borenstein D."/>
            <person name="Chen Z."/>
            <person name="Engels R."/>
            <person name="Freedman E."/>
            <person name="Gellesch M."/>
            <person name="Goldberg J."/>
            <person name="Griggs A."/>
            <person name="Gujja S."/>
            <person name="Heiman D."/>
            <person name="Hepburn T."/>
            <person name="Howarth C."/>
            <person name="Jen D."/>
            <person name="Larson L."/>
            <person name="Lewis B."/>
            <person name="Mehta T."/>
            <person name="Park D."/>
            <person name="Pearson M."/>
            <person name="Roberts A."/>
            <person name="Saif S."/>
            <person name="Shea T."/>
            <person name="Shenoy N."/>
            <person name="Sisk P."/>
            <person name="Stolte C."/>
            <person name="Sykes S."/>
            <person name="Walk T."/>
            <person name="White J."/>
            <person name="Yandava C."/>
            <person name="Nusbaum C."/>
            <person name="Galagan J."/>
            <person name="Birren B."/>
        </authorList>
    </citation>
    <scope>NUCLEOTIDE SEQUENCE [LARGE SCALE GENOMIC DNA]</scope>
    <source>
        <strain evidence="3">K85</strain>
    </source>
</reference>
<sequence length="67" mass="6716">PAPTPTARAAAVQAVPGGTAGEVETETGEGAAAYGVLVTRPDGTRVEVHLDRDFRVLDTEPADGDGG</sequence>
<proteinExistence type="predicted"/>
<dbReference type="Gene3D" id="3.30.505.20">
    <property type="match status" value="1"/>
</dbReference>
<protein>
    <submittedName>
        <fullName evidence="2">Hypothetical exported protein</fullName>
    </submittedName>
</protein>
<evidence type="ECO:0000256" key="1">
    <source>
        <dbReference type="SAM" id="MobiDB-lite"/>
    </source>
</evidence>
<dbReference type="EMBL" id="GG663503">
    <property type="protein sequence ID" value="EFD42211.2"/>
    <property type="molecule type" value="Genomic_DNA"/>
</dbReference>
<feature type="region of interest" description="Disordered" evidence="1">
    <location>
        <begin position="1"/>
        <end position="25"/>
    </location>
</feature>